<name>A0ABP3TAI7_9GAMM</name>
<dbReference type="SUPFAM" id="SSF56059">
    <property type="entry name" value="Glutathione synthetase ATP-binding domain-like"/>
    <property type="match status" value="1"/>
</dbReference>
<organism evidence="4 5">
    <name type="scientific">Marinobacterium maritimum</name>
    <dbReference type="NCBI Taxonomy" id="500162"/>
    <lineage>
        <taxon>Bacteria</taxon>
        <taxon>Pseudomonadati</taxon>
        <taxon>Pseudomonadota</taxon>
        <taxon>Gammaproteobacteria</taxon>
        <taxon>Oceanospirillales</taxon>
        <taxon>Oceanospirillaceae</taxon>
        <taxon>Marinobacterium</taxon>
    </lineage>
</organism>
<keyword evidence="5" id="KW-1185">Reference proteome</keyword>
<evidence type="ECO:0000313" key="4">
    <source>
        <dbReference type="EMBL" id="GAA0688278.1"/>
    </source>
</evidence>
<gene>
    <name evidence="4" type="ORF">GCM10009104_13010</name>
</gene>
<dbReference type="RefSeq" id="WP_343804106.1">
    <property type="nucleotide sequence ID" value="NZ_BAAAET010000002.1"/>
</dbReference>
<dbReference type="EMBL" id="BAAAET010000002">
    <property type="protein sequence ID" value="GAA0688278.1"/>
    <property type="molecule type" value="Genomic_DNA"/>
</dbReference>
<accession>A0ABP3TAI7</accession>
<dbReference type="InterPro" id="IPR011761">
    <property type="entry name" value="ATP-grasp"/>
</dbReference>
<keyword evidence="2" id="KW-0547">Nucleotide-binding</keyword>
<protein>
    <submittedName>
        <fullName evidence="4">Alpha-L-glutamate ligase-like protein</fullName>
    </submittedName>
</protein>
<sequence>MFDWIRPRELKQLGMLSMNKRNIDYIARYNDRSAYPLVDNKLKTKLIVDEYEVASPKLLQVVREQHEIGHFSEQVADLDGFAIKPAKGSGGKGILVITGREGDDFVKPSGSKVSLDEIERHLSNILAGLYSLGGSPDVAVIEALVRCDPRLARFSHEGVPDIRIVVFKGYPVMAMLRLATHASDGKANLHQGAVGVGLNLANGHALNAVQFDRPLGRHPDNDLNLADIQIDNWHYLLNMASRCYEATGLGYMGVDLVVDESRGPLLLELNARPGLAIQIANGQGLLPRLKAVEGLRRPHLTPEERVHWVMTQAGAENIPVPQRSMPILEPAFQI</sequence>
<reference evidence="5" key="1">
    <citation type="journal article" date="2019" name="Int. J. Syst. Evol. Microbiol.">
        <title>The Global Catalogue of Microorganisms (GCM) 10K type strain sequencing project: providing services to taxonomists for standard genome sequencing and annotation.</title>
        <authorList>
            <consortium name="The Broad Institute Genomics Platform"/>
            <consortium name="The Broad Institute Genome Sequencing Center for Infectious Disease"/>
            <person name="Wu L."/>
            <person name="Ma J."/>
        </authorList>
    </citation>
    <scope>NUCLEOTIDE SEQUENCE [LARGE SCALE GENOMIC DNA]</scope>
    <source>
        <strain evidence="5">JCM 15134</strain>
    </source>
</reference>
<evidence type="ECO:0000256" key="2">
    <source>
        <dbReference type="PROSITE-ProRule" id="PRU00409"/>
    </source>
</evidence>
<dbReference type="InterPro" id="IPR011758">
    <property type="entry name" value="RimK-rel_E_lig"/>
</dbReference>
<evidence type="ECO:0000313" key="5">
    <source>
        <dbReference type="Proteomes" id="UP001499915"/>
    </source>
</evidence>
<dbReference type="PANTHER" id="PTHR21621:SF0">
    <property type="entry name" value="BETA-CITRYLGLUTAMATE SYNTHASE B-RELATED"/>
    <property type="match status" value="1"/>
</dbReference>
<dbReference type="InterPro" id="IPR039523">
    <property type="entry name" value="RimK-rel_E_lig_ATP-grasp"/>
</dbReference>
<proteinExistence type="predicted"/>
<dbReference type="PANTHER" id="PTHR21621">
    <property type="entry name" value="RIBOSOMAL PROTEIN S6 MODIFICATION PROTEIN"/>
    <property type="match status" value="1"/>
</dbReference>
<evidence type="ECO:0000259" key="3">
    <source>
        <dbReference type="PROSITE" id="PS50975"/>
    </source>
</evidence>
<keyword evidence="2" id="KW-0067">ATP-binding</keyword>
<dbReference type="PROSITE" id="PS50975">
    <property type="entry name" value="ATP_GRASP"/>
    <property type="match status" value="1"/>
</dbReference>
<comment type="caution">
    <text evidence="4">The sequence shown here is derived from an EMBL/GenBank/DDBJ whole genome shotgun (WGS) entry which is preliminary data.</text>
</comment>
<dbReference type="Pfam" id="PF14397">
    <property type="entry name" value="ATPgrasp_ST"/>
    <property type="match status" value="1"/>
</dbReference>
<dbReference type="Gene3D" id="3.30.470.20">
    <property type="entry name" value="ATP-grasp fold, B domain"/>
    <property type="match status" value="1"/>
</dbReference>
<evidence type="ECO:0000256" key="1">
    <source>
        <dbReference type="ARBA" id="ARBA00023211"/>
    </source>
</evidence>
<dbReference type="Proteomes" id="UP001499915">
    <property type="component" value="Unassembled WGS sequence"/>
</dbReference>
<dbReference type="NCBIfam" id="TIGR02291">
    <property type="entry name" value="rimK_rel_E_lig"/>
    <property type="match status" value="1"/>
</dbReference>
<feature type="domain" description="ATP-grasp" evidence="3">
    <location>
        <begin position="45"/>
        <end position="300"/>
    </location>
</feature>
<keyword evidence="1" id="KW-0464">Manganese</keyword>